<dbReference type="InterPro" id="IPR044068">
    <property type="entry name" value="CB"/>
</dbReference>
<protein>
    <submittedName>
        <fullName evidence="9">Integrase</fullName>
    </submittedName>
</protein>
<evidence type="ECO:0000256" key="4">
    <source>
        <dbReference type="ARBA" id="ARBA00023172"/>
    </source>
</evidence>
<gene>
    <name evidence="9" type="ORF">FHX74_003208</name>
</gene>
<dbReference type="PANTHER" id="PTHR30349:SF64">
    <property type="entry name" value="PROPHAGE INTEGRASE INTD-RELATED"/>
    <property type="match status" value="1"/>
</dbReference>
<dbReference type="PANTHER" id="PTHR30349">
    <property type="entry name" value="PHAGE INTEGRASE-RELATED"/>
    <property type="match status" value="1"/>
</dbReference>
<evidence type="ECO:0000313" key="9">
    <source>
        <dbReference type="EMBL" id="MBA8795572.1"/>
    </source>
</evidence>
<evidence type="ECO:0000259" key="8">
    <source>
        <dbReference type="PROSITE" id="PS51900"/>
    </source>
</evidence>
<evidence type="ECO:0000256" key="6">
    <source>
        <dbReference type="SAM" id="MobiDB-lite"/>
    </source>
</evidence>
<dbReference type="Gene3D" id="1.10.150.130">
    <property type="match status" value="1"/>
</dbReference>
<evidence type="ECO:0000259" key="7">
    <source>
        <dbReference type="PROSITE" id="PS51898"/>
    </source>
</evidence>
<dbReference type="Gene3D" id="1.10.443.10">
    <property type="entry name" value="Intergrase catalytic core"/>
    <property type="match status" value="1"/>
</dbReference>
<dbReference type="PROSITE" id="PS51900">
    <property type="entry name" value="CB"/>
    <property type="match status" value="1"/>
</dbReference>
<keyword evidence="2" id="KW-0229">DNA integration</keyword>
<dbReference type="InterPro" id="IPR004107">
    <property type="entry name" value="Integrase_SAM-like_N"/>
</dbReference>
<feature type="domain" description="Tyr recombinase" evidence="7">
    <location>
        <begin position="184"/>
        <end position="372"/>
    </location>
</feature>
<dbReference type="GO" id="GO:0006310">
    <property type="term" value="P:DNA recombination"/>
    <property type="evidence" value="ECO:0007669"/>
    <property type="project" value="UniProtKB-KW"/>
</dbReference>
<dbReference type="InterPro" id="IPR050090">
    <property type="entry name" value="Tyrosine_recombinase_XerCD"/>
</dbReference>
<dbReference type="GO" id="GO:0003677">
    <property type="term" value="F:DNA binding"/>
    <property type="evidence" value="ECO:0007669"/>
    <property type="project" value="UniProtKB-UniRule"/>
</dbReference>
<evidence type="ECO:0000256" key="1">
    <source>
        <dbReference type="ARBA" id="ARBA00008857"/>
    </source>
</evidence>
<dbReference type="InterPro" id="IPR011010">
    <property type="entry name" value="DNA_brk_join_enz"/>
</dbReference>
<evidence type="ECO:0000313" key="10">
    <source>
        <dbReference type="Proteomes" id="UP000523079"/>
    </source>
</evidence>
<dbReference type="InterPro" id="IPR010998">
    <property type="entry name" value="Integrase_recombinase_N"/>
</dbReference>
<dbReference type="SUPFAM" id="SSF56349">
    <property type="entry name" value="DNA breaking-rejoining enzymes"/>
    <property type="match status" value="1"/>
</dbReference>
<dbReference type="Pfam" id="PF14659">
    <property type="entry name" value="Phage_int_SAM_3"/>
    <property type="match status" value="1"/>
</dbReference>
<dbReference type="Pfam" id="PF26003">
    <property type="entry name" value="Integrase_N_phage"/>
    <property type="match status" value="1"/>
</dbReference>
<dbReference type="Proteomes" id="UP000523079">
    <property type="component" value="Unassembled WGS sequence"/>
</dbReference>
<name>A0A7W3IUM5_9ACTN</name>
<dbReference type="InterPro" id="IPR013762">
    <property type="entry name" value="Integrase-like_cat_sf"/>
</dbReference>
<dbReference type="CDD" id="cd01189">
    <property type="entry name" value="INT_ICEBs1_C_like"/>
    <property type="match status" value="1"/>
</dbReference>
<comment type="caution">
    <text evidence="9">The sequence shown here is derived from an EMBL/GenBank/DDBJ whole genome shotgun (WGS) entry which is preliminary data.</text>
</comment>
<reference evidence="9 10" key="1">
    <citation type="submission" date="2020-07" db="EMBL/GenBank/DDBJ databases">
        <title>Sequencing the genomes of 1000 actinobacteria strains.</title>
        <authorList>
            <person name="Klenk H.-P."/>
        </authorList>
    </citation>
    <scope>NUCLEOTIDE SEQUENCE [LARGE SCALE GENOMIC DNA]</scope>
    <source>
        <strain evidence="9 10">DSM 100723</strain>
    </source>
</reference>
<proteinExistence type="inferred from homology"/>
<feature type="domain" description="Core-binding (CB)" evidence="8">
    <location>
        <begin position="85"/>
        <end position="162"/>
    </location>
</feature>
<dbReference type="EMBL" id="JACGWT010000005">
    <property type="protein sequence ID" value="MBA8795572.1"/>
    <property type="molecule type" value="Genomic_DNA"/>
</dbReference>
<keyword evidence="3 5" id="KW-0238">DNA-binding</keyword>
<evidence type="ECO:0000256" key="5">
    <source>
        <dbReference type="PROSITE-ProRule" id="PRU01248"/>
    </source>
</evidence>
<evidence type="ECO:0000256" key="2">
    <source>
        <dbReference type="ARBA" id="ARBA00022908"/>
    </source>
</evidence>
<feature type="region of interest" description="Disordered" evidence="6">
    <location>
        <begin position="1"/>
        <end position="20"/>
    </location>
</feature>
<comment type="similarity">
    <text evidence="1">Belongs to the 'phage' integrase family.</text>
</comment>
<dbReference type="GO" id="GO:0015074">
    <property type="term" value="P:DNA integration"/>
    <property type="evidence" value="ECO:0007669"/>
    <property type="project" value="UniProtKB-KW"/>
</dbReference>
<keyword evidence="10" id="KW-1185">Reference proteome</keyword>
<accession>A0A7W3IUM5</accession>
<dbReference type="InterPro" id="IPR058717">
    <property type="entry name" value="Phage_L5_Integrase_N"/>
</dbReference>
<evidence type="ECO:0000256" key="3">
    <source>
        <dbReference type="ARBA" id="ARBA00023125"/>
    </source>
</evidence>
<dbReference type="PROSITE" id="PS51898">
    <property type="entry name" value="TYR_RECOMBINASE"/>
    <property type="match status" value="1"/>
</dbReference>
<dbReference type="Pfam" id="PF00589">
    <property type="entry name" value="Phage_integrase"/>
    <property type="match status" value="1"/>
</dbReference>
<sequence>MHDRGSAVPKPDRPRKAREPFGRIRKLPSGRYQAAYIGPDTALHKASSTFDTLMDARGWVHGERRLIDAGTWVAPARRNSTARPATLADYAWPWLTERELKPRTRDLYRRLLDHHVLPQLGALPLADISPVTVRRWHSDLDPSPTAKAHSYALLRTILGTAVTDGLIPVNPCTIRGAGTTKRQHKIKPATLGELEALVEALPDRYGALVMLASWCALRFGELTELRRKDLDLAAGRLHVRRGVTFVAGQAVIGPPKSEAGIRDVSIPPHLLPMLTDHLDRFCAADPDALVFPAATTGAHLGHGTFFKTWDAARKAACRPDLRFHDLRHTGAVLAAQTGATLAELMLRLGHSTPAMAIRYQHAAQDRDAEIAQRLSAMVSGGA</sequence>
<dbReference type="InterPro" id="IPR002104">
    <property type="entry name" value="Integrase_catalytic"/>
</dbReference>
<dbReference type="AlphaFoldDB" id="A0A7W3IUM5"/>
<organism evidence="9 10">
    <name type="scientific">Microlunatus kandeliicorticis</name>
    <dbReference type="NCBI Taxonomy" id="1759536"/>
    <lineage>
        <taxon>Bacteria</taxon>
        <taxon>Bacillati</taxon>
        <taxon>Actinomycetota</taxon>
        <taxon>Actinomycetes</taxon>
        <taxon>Propionibacteriales</taxon>
        <taxon>Propionibacteriaceae</taxon>
        <taxon>Microlunatus</taxon>
    </lineage>
</organism>
<keyword evidence="4" id="KW-0233">DNA recombination</keyword>